<evidence type="ECO:0000256" key="1">
    <source>
        <dbReference type="SAM" id="Phobius"/>
    </source>
</evidence>
<dbReference type="Proteomes" id="UP000222079">
    <property type="component" value="Segment"/>
</dbReference>
<proteinExistence type="predicted"/>
<gene>
    <name evidence="2" type="ORF">RAY_260</name>
</gene>
<name>A0A173GEH2_9CAUD</name>
<evidence type="ECO:0000313" key="2">
    <source>
        <dbReference type="EMBL" id="ANH52040.1"/>
    </source>
</evidence>
<feature type="transmembrane region" description="Helical" evidence="1">
    <location>
        <begin position="6"/>
        <end position="25"/>
    </location>
</feature>
<keyword evidence="1" id="KW-0472">Membrane</keyword>
<reference evidence="2 3" key="1">
    <citation type="submission" date="2016-03" db="EMBL/GenBank/DDBJ databases">
        <authorList>
            <person name="Sharma R."/>
            <person name="Esplin I.N.D."/>
            <person name="Berg J.A."/>
            <person name="Jensen G.L."/>
            <person name="Keele B.R."/>
            <person name="Ward M.E.H."/>
            <person name="Breakwell D.P."/>
            <person name="Hope S."/>
            <person name="Grose J.H."/>
        </authorList>
    </citation>
    <scope>NUCLEOTIDE SEQUENCE [LARGE SCALE GENOMIC DNA]</scope>
</reference>
<keyword evidence="3" id="KW-1185">Reference proteome</keyword>
<accession>A0A173GEH2</accession>
<evidence type="ECO:0000313" key="3">
    <source>
        <dbReference type="Proteomes" id="UP000222079"/>
    </source>
</evidence>
<protein>
    <submittedName>
        <fullName evidence="2">Uncharacterized protein</fullName>
    </submittedName>
</protein>
<keyword evidence="1" id="KW-1133">Transmembrane helix</keyword>
<keyword evidence="1" id="KW-0812">Transmembrane</keyword>
<sequence>MESSGLITLAMVFLTFVIGLCCWLTRFIRYHTNRYTVDTKKALKQFACKLERVLDVPQPYSLAQSEMTRLDNELNASLFLFEEITGKIHDETSRLYLESSFMVVRGTQHDTPIRICVANTIFSLSTTNHNHHSVMKVINDFNNRLAKIVES</sequence>
<organism evidence="2 3">
    <name type="scientific">Erwinia phage vB_EamM_RAY</name>
    <dbReference type="NCBI Taxonomy" id="1815987"/>
    <lineage>
        <taxon>Viruses</taxon>
        <taxon>Duplodnaviria</taxon>
        <taxon>Heunggongvirae</taxon>
        <taxon>Uroviricota</taxon>
        <taxon>Caudoviricetes</taxon>
        <taxon>Chimalliviridae</taxon>
        <taxon>Agricanvirus</taxon>
        <taxon>Agricanvirus ray</taxon>
    </lineage>
</organism>
<dbReference type="EMBL" id="KU886224">
    <property type="protein sequence ID" value="ANH52040.1"/>
    <property type="molecule type" value="Genomic_DNA"/>
</dbReference>